<name>A0AAE0Y8Q3_9GAST</name>
<sequence length="299" mass="33687">MKAERQWKRTKGFPEEDSSHTTMYPLTSRSTSLYFRKPRLIPIAKSSLSPEEASAEETKSGQLRTVQRRHAPLTSPQTFTMAARLKLSIATLVVVLSHVTATPVERERRFIVDSVVNGVKGTFGKLFGNKFTVKDKSQALRDADAIRGYGYTMSDMADWYSTAAESYRRSMYHKTAYPNLDEWKNVASLLTQLADELLRDERGLINANIWIRLTITDTSVSDDQKDRYKASLKTIEDATDRIEDLLPKVKTALTKLRNVVVTSAKVDVDTTLKKVGKTDGLLGNMRDRYDSLVKAVGLD</sequence>
<reference evidence="2" key="1">
    <citation type="journal article" date="2023" name="G3 (Bethesda)">
        <title>A reference genome for the long-term kleptoplast-retaining sea slug Elysia crispata morphotype clarki.</title>
        <authorList>
            <person name="Eastman K.E."/>
            <person name="Pendleton A.L."/>
            <person name="Shaikh M.A."/>
            <person name="Suttiyut T."/>
            <person name="Ogas R."/>
            <person name="Tomko P."/>
            <person name="Gavelis G."/>
            <person name="Widhalm J.R."/>
            <person name="Wisecaver J.H."/>
        </authorList>
    </citation>
    <scope>NUCLEOTIDE SEQUENCE</scope>
    <source>
        <strain evidence="2">ECLA1</strain>
    </source>
</reference>
<evidence type="ECO:0000313" key="2">
    <source>
        <dbReference type="EMBL" id="KAK3737125.1"/>
    </source>
</evidence>
<feature type="region of interest" description="Disordered" evidence="1">
    <location>
        <begin position="1"/>
        <end position="24"/>
    </location>
</feature>
<organism evidence="2 3">
    <name type="scientific">Elysia crispata</name>
    <name type="common">lettuce slug</name>
    <dbReference type="NCBI Taxonomy" id="231223"/>
    <lineage>
        <taxon>Eukaryota</taxon>
        <taxon>Metazoa</taxon>
        <taxon>Spiralia</taxon>
        <taxon>Lophotrochozoa</taxon>
        <taxon>Mollusca</taxon>
        <taxon>Gastropoda</taxon>
        <taxon>Heterobranchia</taxon>
        <taxon>Euthyneura</taxon>
        <taxon>Panpulmonata</taxon>
        <taxon>Sacoglossa</taxon>
        <taxon>Placobranchoidea</taxon>
        <taxon>Plakobranchidae</taxon>
        <taxon>Elysia</taxon>
    </lineage>
</organism>
<keyword evidence="3" id="KW-1185">Reference proteome</keyword>
<dbReference type="EMBL" id="JAWDGP010006665">
    <property type="protein sequence ID" value="KAK3737125.1"/>
    <property type="molecule type" value="Genomic_DNA"/>
</dbReference>
<protein>
    <submittedName>
        <fullName evidence="2">Uncharacterized protein</fullName>
    </submittedName>
</protein>
<comment type="caution">
    <text evidence="2">The sequence shown here is derived from an EMBL/GenBank/DDBJ whole genome shotgun (WGS) entry which is preliminary data.</text>
</comment>
<dbReference type="AlphaFoldDB" id="A0AAE0Y8Q3"/>
<proteinExistence type="predicted"/>
<gene>
    <name evidence="2" type="ORF">RRG08_016431</name>
</gene>
<accession>A0AAE0Y8Q3</accession>
<evidence type="ECO:0000313" key="3">
    <source>
        <dbReference type="Proteomes" id="UP001283361"/>
    </source>
</evidence>
<dbReference type="Proteomes" id="UP001283361">
    <property type="component" value="Unassembled WGS sequence"/>
</dbReference>
<feature type="compositionally biased region" description="Basic and acidic residues" evidence="1">
    <location>
        <begin position="1"/>
        <end position="19"/>
    </location>
</feature>
<evidence type="ECO:0000256" key="1">
    <source>
        <dbReference type="SAM" id="MobiDB-lite"/>
    </source>
</evidence>